<protein>
    <submittedName>
        <fullName evidence="1">Uncharacterized protein</fullName>
    </submittedName>
</protein>
<reference evidence="1 2" key="1">
    <citation type="submission" date="2024-01" db="EMBL/GenBank/DDBJ databases">
        <title>The genomes of 5 underutilized Papilionoideae crops provide insights into root nodulation and disease resistanc.</title>
        <authorList>
            <person name="Jiang F."/>
        </authorList>
    </citation>
    <scope>NUCLEOTIDE SEQUENCE [LARGE SCALE GENOMIC DNA]</scope>
    <source>
        <strain evidence="1">LVBAO_FW01</strain>
        <tissue evidence="1">Leaves</tissue>
    </source>
</reference>
<evidence type="ECO:0000313" key="1">
    <source>
        <dbReference type="EMBL" id="KAK7313900.1"/>
    </source>
</evidence>
<keyword evidence="2" id="KW-1185">Reference proteome</keyword>
<comment type="caution">
    <text evidence="1">The sequence shown here is derived from an EMBL/GenBank/DDBJ whole genome shotgun (WGS) entry which is preliminary data.</text>
</comment>
<dbReference type="EMBL" id="JAYMYQ010000009">
    <property type="protein sequence ID" value="KAK7313900.1"/>
    <property type="molecule type" value="Genomic_DNA"/>
</dbReference>
<proteinExistence type="predicted"/>
<dbReference type="AlphaFoldDB" id="A0AAN9K9W1"/>
<organism evidence="1 2">
    <name type="scientific">Canavalia gladiata</name>
    <name type="common">Sword bean</name>
    <name type="synonym">Dolichos gladiatus</name>
    <dbReference type="NCBI Taxonomy" id="3824"/>
    <lineage>
        <taxon>Eukaryota</taxon>
        <taxon>Viridiplantae</taxon>
        <taxon>Streptophyta</taxon>
        <taxon>Embryophyta</taxon>
        <taxon>Tracheophyta</taxon>
        <taxon>Spermatophyta</taxon>
        <taxon>Magnoliopsida</taxon>
        <taxon>eudicotyledons</taxon>
        <taxon>Gunneridae</taxon>
        <taxon>Pentapetalae</taxon>
        <taxon>rosids</taxon>
        <taxon>fabids</taxon>
        <taxon>Fabales</taxon>
        <taxon>Fabaceae</taxon>
        <taxon>Papilionoideae</taxon>
        <taxon>50 kb inversion clade</taxon>
        <taxon>NPAAA clade</taxon>
        <taxon>indigoferoid/millettioid clade</taxon>
        <taxon>Phaseoleae</taxon>
        <taxon>Canavalia</taxon>
    </lineage>
</organism>
<sequence length="193" mass="22010">MRGLGKIKCTNDADVVIYVSELVSVHQPKLTSKLTETRVNGSNTGRLHKSEWLGWHKSNRRFLFLESCKDVKFGTMNSRTLQFIGAGAVLEFGKAKHSSISHLHETSLIEANNSLLEKRKDSLMHRTTFAEILYILDSNRKFEVVKFIEESKNHAVLVRTVSDHEDKGNGSWFMPLLRRVPRPGRACAWPILH</sequence>
<evidence type="ECO:0000313" key="2">
    <source>
        <dbReference type="Proteomes" id="UP001367508"/>
    </source>
</evidence>
<gene>
    <name evidence="1" type="ORF">VNO77_39105</name>
</gene>
<accession>A0AAN9K9W1</accession>
<name>A0AAN9K9W1_CANGL</name>
<dbReference type="Proteomes" id="UP001367508">
    <property type="component" value="Unassembled WGS sequence"/>
</dbReference>